<evidence type="ECO:0000313" key="8">
    <source>
        <dbReference type="Proteomes" id="UP000641932"/>
    </source>
</evidence>
<dbReference type="PANTHER" id="PTHR43649">
    <property type="entry name" value="ARABINOSE-BINDING PROTEIN-RELATED"/>
    <property type="match status" value="1"/>
</dbReference>
<reference evidence="7" key="2">
    <citation type="submission" date="2020-09" db="EMBL/GenBank/DDBJ databases">
        <authorList>
            <person name="Sun Q."/>
            <person name="Zhou Y."/>
        </authorList>
    </citation>
    <scope>NUCLEOTIDE SEQUENCE</scope>
    <source>
        <strain evidence="7">CGMCC 4.7201</strain>
    </source>
</reference>
<organism evidence="7 8">
    <name type="scientific">Wenjunlia tyrosinilytica</name>
    <dbReference type="NCBI Taxonomy" id="1544741"/>
    <lineage>
        <taxon>Bacteria</taxon>
        <taxon>Bacillati</taxon>
        <taxon>Actinomycetota</taxon>
        <taxon>Actinomycetes</taxon>
        <taxon>Kitasatosporales</taxon>
        <taxon>Streptomycetaceae</taxon>
        <taxon>Wenjunlia</taxon>
    </lineage>
</organism>
<evidence type="ECO:0000256" key="4">
    <source>
        <dbReference type="ARBA" id="ARBA00023139"/>
    </source>
</evidence>
<keyword evidence="8" id="KW-1185">Reference proteome</keyword>
<accession>A0A918DTC9</accession>
<dbReference type="Pfam" id="PF01547">
    <property type="entry name" value="SBP_bac_1"/>
    <property type="match status" value="1"/>
</dbReference>
<keyword evidence="1" id="KW-1003">Cell membrane</keyword>
<keyword evidence="4" id="KW-0564">Palmitate</keyword>
<dbReference type="EMBL" id="BMMS01000002">
    <property type="protein sequence ID" value="GGO81510.1"/>
    <property type="molecule type" value="Genomic_DNA"/>
</dbReference>
<dbReference type="PROSITE" id="PS51257">
    <property type="entry name" value="PROKAR_LIPOPROTEIN"/>
    <property type="match status" value="1"/>
</dbReference>
<feature type="chain" id="PRO_5038930403" evidence="6">
    <location>
        <begin position="29"/>
        <end position="447"/>
    </location>
</feature>
<proteinExistence type="predicted"/>
<evidence type="ECO:0000256" key="5">
    <source>
        <dbReference type="ARBA" id="ARBA00023288"/>
    </source>
</evidence>
<gene>
    <name evidence="7" type="ORF">GCM10012280_05910</name>
</gene>
<keyword evidence="3" id="KW-0472">Membrane</keyword>
<keyword evidence="2 6" id="KW-0732">Signal</keyword>
<dbReference type="CDD" id="cd13585">
    <property type="entry name" value="PBP2_TMBP_like"/>
    <property type="match status" value="1"/>
</dbReference>
<name>A0A918DTC9_9ACTN</name>
<evidence type="ECO:0000256" key="6">
    <source>
        <dbReference type="SAM" id="SignalP"/>
    </source>
</evidence>
<dbReference type="PANTHER" id="PTHR43649:SF33">
    <property type="entry name" value="POLYGALACTURONAN_RHAMNOGALACTURONAN-BINDING PROTEIN YTCQ"/>
    <property type="match status" value="1"/>
</dbReference>
<dbReference type="RefSeq" id="WP_189129879.1">
    <property type="nucleotide sequence ID" value="NZ_BMMS01000002.1"/>
</dbReference>
<dbReference type="SUPFAM" id="SSF53850">
    <property type="entry name" value="Periplasmic binding protein-like II"/>
    <property type="match status" value="1"/>
</dbReference>
<dbReference type="Proteomes" id="UP000641932">
    <property type="component" value="Unassembled WGS sequence"/>
</dbReference>
<evidence type="ECO:0000313" key="7">
    <source>
        <dbReference type="EMBL" id="GGO81510.1"/>
    </source>
</evidence>
<dbReference type="AlphaFoldDB" id="A0A918DTC9"/>
<dbReference type="Gene3D" id="3.40.190.10">
    <property type="entry name" value="Periplasmic binding protein-like II"/>
    <property type="match status" value="1"/>
</dbReference>
<evidence type="ECO:0000256" key="1">
    <source>
        <dbReference type="ARBA" id="ARBA00022475"/>
    </source>
</evidence>
<protein>
    <submittedName>
        <fullName evidence="7">Sugar ABC transporter substrate-binding protein</fullName>
    </submittedName>
</protein>
<evidence type="ECO:0000256" key="3">
    <source>
        <dbReference type="ARBA" id="ARBA00023136"/>
    </source>
</evidence>
<sequence length="447" mass="46864">MGDHGRLGRAQRTAAVAAALATALLGSAACGDDSGGGGRASGPLKVWVRGADDSATAYRKVFAGFTARTGVKVDLFMTLTDFETKLNAAAAAHDLPDVVINDAAQLGAMKKQGIITEVDKSSITGRDKVGAVAWKSVQDIEGRTYGVPFSAQANVLLVRTDWLKKVGMPAPKTWDDLENVARAFTTRDPDGNGKNDTYGLAVPGSTQRGYIAWNWSSFLFEAGGDFLKPTGSGAYTSAVASPEAVEAADFYKGLFCEDKAVQPGALNHVTNDSNKAFQTGVAGMYLTGPYAYAVSDATEVKGKYTAVAPPAGPQGGAALAEGTSIYSMAGSKRAADFKKFAEYMISAKAQTTGMTGVKAATIVRLPVNQDVDTASTRAGDPRWKVAQQVYDDNAHYEPVNVPDWQAYRTAAAEALNKLVSGCGDSKKALSALDGRFRELLGKQGIAG</sequence>
<keyword evidence="5" id="KW-0449">Lipoprotein</keyword>
<dbReference type="InterPro" id="IPR050490">
    <property type="entry name" value="Bact_solute-bd_prot1"/>
</dbReference>
<feature type="signal peptide" evidence="6">
    <location>
        <begin position="1"/>
        <end position="28"/>
    </location>
</feature>
<reference evidence="7" key="1">
    <citation type="journal article" date="2014" name="Int. J. Syst. Evol. Microbiol.">
        <title>Complete genome sequence of Corynebacterium casei LMG S-19264T (=DSM 44701T), isolated from a smear-ripened cheese.</title>
        <authorList>
            <consortium name="US DOE Joint Genome Institute (JGI-PGF)"/>
            <person name="Walter F."/>
            <person name="Albersmeier A."/>
            <person name="Kalinowski J."/>
            <person name="Ruckert C."/>
        </authorList>
    </citation>
    <scope>NUCLEOTIDE SEQUENCE</scope>
    <source>
        <strain evidence="7">CGMCC 4.7201</strain>
    </source>
</reference>
<comment type="caution">
    <text evidence="7">The sequence shown here is derived from an EMBL/GenBank/DDBJ whole genome shotgun (WGS) entry which is preliminary data.</text>
</comment>
<evidence type="ECO:0000256" key="2">
    <source>
        <dbReference type="ARBA" id="ARBA00022729"/>
    </source>
</evidence>
<dbReference type="InterPro" id="IPR006059">
    <property type="entry name" value="SBP"/>
</dbReference>